<evidence type="ECO:0000313" key="1">
    <source>
        <dbReference type="EMBL" id="SMC76276.1"/>
    </source>
</evidence>
<comment type="caution">
    <text evidence="1">The sequence shown here is derived from an EMBL/GenBank/DDBJ whole genome shotgun (WGS) entry which is preliminary data.</text>
</comment>
<accession>A0AC61PNC4</accession>
<name>A0AC61PNC4_9FIRM</name>
<protein>
    <submittedName>
        <fullName evidence="1">Uncharacterized protein</fullName>
    </submittedName>
</protein>
<dbReference type="EMBL" id="FWXZ01000005">
    <property type="protein sequence ID" value="SMC76276.1"/>
    <property type="molecule type" value="Genomic_DNA"/>
</dbReference>
<evidence type="ECO:0000313" key="2">
    <source>
        <dbReference type="Proteomes" id="UP000192328"/>
    </source>
</evidence>
<sequence>MVSVNRFYKSLVFILLISFVCVFIGSIDILRSQTVGMTNDTNRVLLWGLAFLLVGLLFICKIYRWLDKQTEKGCFVFSLVAMGLTAGILTAVSFSARVVQFSDSYDVLDTAFYLRKNVEATEDLLYIPFVGSFGNNYPIILLESFIIKILLKLGIRNCVGVITHFNVVLLFAAVVLTWFIVKDTKGIRAAAKTATVCLLNPYFYLIVNWTYSMTFSLPVMMGLLYAAIRLKKEKKRSMGIVLALTEGLLLGAGYLIRPTAVFPLIAAGLVWIPSFIKKKISRERVIQILCAFLAMVLVFLFVNYQINKHFGKIKHLNLPLSFWLMMGSHGEGIWDGEDLEAMLEIEDKTDKKQYALEQTRMNYESLGIAGILNLWNKKQITTWADGSFFIREPSMSEGNAFSEYVLGFGSKNQLTMVNSRAYRMLMILGVLLACIFILSRRNVPEITLIMLITIFGGVIFHSIWEANARYSIPFMLPMLVAMEFGITEAQGYVEKHIIINKTQRRTMGLALMCFLAVVCSNLNTLLLEERPVNTYSVVSTANVRLCDAIDPYEARQLDQDFYGEKPFNTLFFKAGLPKEKTKDECSGYDLSIWNDEGVSLFSTHITPDQINGNGIKVSFDTISGYNHYHVRLCKTEPEKEPILFYTHYSYGVDEYRGVLRVDEGSDYPNDIMMDVYDAEITTIYNDSMRIALIALILLLGVIIGFVPIKKHDTTLVY</sequence>
<gene>
    <name evidence="1" type="ORF">SAMN06297397_2360</name>
</gene>
<organism evidence="1 2">
    <name type="scientific">Aristaeella lactis</name>
    <dbReference type="NCBI Taxonomy" id="3046383"/>
    <lineage>
        <taxon>Bacteria</taxon>
        <taxon>Bacillati</taxon>
        <taxon>Bacillota</taxon>
        <taxon>Clostridia</taxon>
        <taxon>Eubacteriales</taxon>
        <taxon>Aristaeellaceae</taxon>
        <taxon>Aristaeella</taxon>
    </lineage>
</organism>
<dbReference type="Proteomes" id="UP000192328">
    <property type="component" value="Unassembled WGS sequence"/>
</dbReference>
<proteinExistence type="predicted"/>
<reference evidence="1" key="1">
    <citation type="submission" date="2017-04" db="EMBL/GenBank/DDBJ databases">
        <authorList>
            <person name="Varghese N."/>
            <person name="Submissions S."/>
        </authorList>
    </citation>
    <scope>NUCLEOTIDE SEQUENCE</scope>
    <source>
        <strain evidence="1">WTE2008</strain>
    </source>
</reference>
<keyword evidence="2" id="KW-1185">Reference proteome</keyword>